<proteinExistence type="predicted"/>
<keyword evidence="3" id="KW-1185">Reference proteome</keyword>
<dbReference type="STRING" id="1314785.A0A165DF74"/>
<dbReference type="OrthoDB" id="2797264at2759"/>
<sequence length="179" mass="20849">EWTLHRDEWLAEIFHHEGRCGYITEFCLRCHMNKADICCLNCDDLALYCESCIVEAHCLSLFHCIKVWVKTHFCYKMLRQAGLCIQLSYPIGECCRRLQPTWDDDFTILDISGIHSVVLNFCNCEQALSHDIQLLRAHLFPATSKNPKTVVTFRLLEHFHALSTCYEVFCQNLPDHVPL</sequence>
<dbReference type="AlphaFoldDB" id="A0A165DF74"/>
<dbReference type="RefSeq" id="XP_040762502.1">
    <property type="nucleotide sequence ID" value="XM_040904661.1"/>
</dbReference>
<name>A0A165DF74_9APHY</name>
<dbReference type="GeneID" id="63821691"/>
<feature type="non-terminal residue" evidence="2">
    <location>
        <position position="1"/>
    </location>
</feature>
<reference evidence="2 3" key="1">
    <citation type="journal article" date="2016" name="Mol. Biol. Evol.">
        <title>Comparative Genomics of Early-Diverging Mushroom-Forming Fungi Provides Insights into the Origins of Lignocellulose Decay Capabilities.</title>
        <authorList>
            <person name="Nagy L.G."/>
            <person name="Riley R."/>
            <person name="Tritt A."/>
            <person name="Adam C."/>
            <person name="Daum C."/>
            <person name="Floudas D."/>
            <person name="Sun H."/>
            <person name="Yadav J.S."/>
            <person name="Pangilinan J."/>
            <person name="Larsson K.H."/>
            <person name="Matsuura K."/>
            <person name="Barry K."/>
            <person name="Labutti K."/>
            <person name="Kuo R."/>
            <person name="Ohm R.A."/>
            <person name="Bhattacharya S.S."/>
            <person name="Shirouzu T."/>
            <person name="Yoshinaga Y."/>
            <person name="Martin F.M."/>
            <person name="Grigoriev I.V."/>
            <person name="Hibbett D.S."/>
        </authorList>
    </citation>
    <scope>NUCLEOTIDE SEQUENCE [LARGE SCALE GENOMIC DNA]</scope>
    <source>
        <strain evidence="2 3">93-53</strain>
    </source>
</reference>
<organism evidence="2 3">
    <name type="scientific">Laetiporus sulphureus 93-53</name>
    <dbReference type="NCBI Taxonomy" id="1314785"/>
    <lineage>
        <taxon>Eukaryota</taxon>
        <taxon>Fungi</taxon>
        <taxon>Dikarya</taxon>
        <taxon>Basidiomycota</taxon>
        <taxon>Agaricomycotina</taxon>
        <taxon>Agaricomycetes</taxon>
        <taxon>Polyporales</taxon>
        <taxon>Laetiporus</taxon>
    </lineage>
</organism>
<protein>
    <recommendedName>
        <fullName evidence="1">CxC2-like cysteine cluster KDZ transposase-associated domain-containing protein</fullName>
    </recommendedName>
</protein>
<dbReference type="InParanoid" id="A0A165DF74"/>
<feature type="domain" description="CxC2-like cysteine cluster KDZ transposase-associated" evidence="1">
    <location>
        <begin position="78"/>
        <end position="166"/>
    </location>
</feature>
<evidence type="ECO:0000313" key="3">
    <source>
        <dbReference type="Proteomes" id="UP000076871"/>
    </source>
</evidence>
<evidence type="ECO:0000313" key="2">
    <source>
        <dbReference type="EMBL" id="KZT04762.1"/>
    </source>
</evidence>
<evidence type="ECO:0000259" key="1">
    <source>
        <dbReference type="Pfam" id="PF18803"/>
    </source>
</evidence>
<gene>
    <name evidence="2" type="ORF">LAESUDRAFT_657137</name>
</gene>
<dbReference type="InterPro" id="IPR041457">
    <property type="entry name" value="CxC2_KDZ-assoc"/>
</dbReference>
<dbReference type="Pfam" id="PF18803">
    <property type="entry name" value="CxC2"/>
    <property type="match status" value="1"/>
</dbReference>
<dbReference type="Proteomes" id="UP000076871">
    <property type="component" value="Unassembled WGS sequence"/>
</dbReference>
<dbReference type="EMBL" id="KV427634">
    <property type="protein sequence ID" value="KZT04762.1"/>
    <property type="molecule type" value="Genomic_DNA"/>
</dbReference>
<accession>A0A165DF74</accession>